<dbReference type="Pfam" id="PF13091">
    <property type="entry name" value="PLDc_2"/>
    <property type="match status" value="1"/>
</dbReference>
<dbReference type="PANTHER" id="PTHR10887">
    <property type="entry name" value="DNA2/NAM7 HELICASE FAMILY"/>
    <property type="match status" value="1"/>
</dbReference>
<dbReference type="SUPFAM" id="SSF57783">
    <property type="entry name" value="Zinc beta-ribbon"/>
    <property type="match status" value="1"/>
</dbReference>
<dbReference type="Proteomes" id="UP000176504">
    <property type="component" value="Unassembled WGS sequence"/>
</dbReference>
<evidence type="ECO:0000313" key="3">
    <source>
        <dbReference type="EMBL" id="OGC55340.1"/>
    </source>
</evidence>
<evidence type="ECO:0000256" key="1">
    <source>
        <dbReference type="SAM" id="Coils"/>
    </source>
</evidence>
<gene>
    <name evidence="3" type="ORF">A3A78_00010</name>
</gene>
<dbReference type="Gene3D" id="3.30.65.10">
    <property type="entry name" value="Bacterial Topoisomerase I, domain 1"/>
    <property type="match status" value="1"/>
</dbReference>
<dbReference type="InterPro" id="IPR045055">
    <property type="entry name" value="DNA2/NAM7-like"/>
</dbReference>
<dbReference type="EMBL" id="MEVI01000002">
    <property type="protein sequence ID" value="OGC55340.1"/>
    <property type="molecule type" value="Genomic_DNA"/>
</dbReference>
<dbReference type="PANTHER" id="PTHR10887:SF495">
    <property type="entry name" value="HELICASE SENATAXIN ISOFORM X1-RELATED"/>
    <property type="match status" value="1"/>
</dbReference>
<name>A0A1F4VEI0_UNCKA</name>
<dbReference type="InterPro" id="IPR025202">
    <property type="entry name" value="PLD-like_dom"/>
</dbReference>
<dbReference type="InterPro" id="IPR027417">
    <property type="entry name" value="P-loop_NTPase"/>
</dbReference>
<evidence type="ECO:0000259" key="2">
    <source>
        <dbReference type="PROSITE" id="PS50035"/>
    </source>
</evidence>
<dbReference type="Gene3D" id="3.30.870.10">
    <property type="entry name" value="Endonuclease Chain A"/>
    <property type="match status" value="1"/>
</dbReference>
<dbReference type="InterPro" id="IPR001736">
    <property type="entry name" value="PLipase_D/transphosphatidylase"/>
</dbReference>
<dbReference type="InterPro" id="IPR047187">
    <property type="entry name" value="SF1_C_Upf1"/>
</dbReference>
<reference evidence="3 4" key="1">
    <citation type="journal article" date="2016" name="Nat. Commun.">
        <title>Thousands of microbial genomes shed light on interconnected biogeochemical processes in an aquifer system.</title>
        <authorList>
            <person name="Anantharaman K."/>
            <person name="Brown C.T."/>
            <person name="Hug L.A."/>
            <person name="Sharon I."/>
            <person name="Castelle C.J."/>
            <person name="Probst A.J."/>
            <person name="Thomas B.C."/>
            <person name="Singh A."/>
            <person name="Wilkins M.J."/>
            <person name="Karaoz U."/>
            <person name="Brodie E.L."/>
            <person name="Williams K.H."/>
            <person name="Hubbard S.S."/>
            <person name="Banfield J.F."/>
        </authorList>
    </citation>
    <scope>NUCLEOTIDE SEQUENCE [LARGE SCALE GENOMIC DNA]</scope>
</reference>
<dbReference type="CDD" id="cd18808">
    <property type="entry name" value="SF1_C_Upf1"/>
    <property type="match status" value="1"/>
</dbReference>
<evidence type="ECO:0000313" key="4">
    <source>
        <dbReference type="Proteomes" id="UP000176504"/>
    </source>
</evidence>
<feature type="coiled-coil region" evidence="1">
    <location>
        <begin position="320"/>
        <end position="440"/>
    </location>
</feature>
<dbReference type="InterPro" id="IPR041679">
    <property type="entry name" value="DNA2/NAM7-like_C"/>
</dbReference>
<accession>A0A1F4VEI0</accession>
<feature type="domain" description="PLD phosphodiesterase" evidence="2">
    <location>
        <begin position="889"/>
        <end position="916"/>
    </location>
</feature>
<protein>
    <recommendedName>
        <fullName evidence="2">PLD phosphodiesterase domain-containing protein</fullName>
    </recommendedName>
</protein>
<dbReference type="Pfam" id="PF13086">
    <property type="entry name" value="AAA_11"/>
    <property type="match status" value="1"/>
</dbReference>
<dbReference type="InterPro" id="IPR041677">
    <property type="entry name" value="DNA2/NAM7_AAA_11"/>
</dbReference>
<proteinExistence type="predicted"/>
<organism evidence="3 4">
    <name type="scientific">candidate division WWE3 bacterium RIFCSPLOWO2_01_FULL_41_18</name>
    <dbReference type="NCBI Taxonomy" id="1802625"/>
    <lineage>
        <taxon>Bacteria</taxon>
        <taxon>Katanobacteria</taxon>
    </lineage>
</organism>
<dbReference type="AlphaFoldDB" id="A0A1F4VEI0"/>
<comment type="caution">
    <text evidence="3">The sequence shown here is derived from an EMBL/GenBank/DDBJ whole genome shotgun (WGS) entry which is preliminary data.</text>
</comment>
<sequence>MESYIKEMLLALEANIEYLRQEGSAQLRVKNGQLLNSVGDVYIYEFTLEFFQNIEPDTDVEVRVRSESANGRIIAINDKSIQVELDKNIGATIPEARLIISSYYLLQLLYEKLKKVDNGELQLTDLAEKTFKLKPANIASQEYQIPHSSVSELPNSSQESAIKLAMGSEVSFIWGPPGTGKTQTIARLTEGFLSKNLSVLLISHTNVATDGALLNVVKHLESTDDYRDGKFLREGAIQKSELKTYEMVVPTIVLEKKGLPIKNEIETLTKRIDEISLIASKSETIIRQFQKIEVLKKEEENIKGDVSSKENGIVSAKSLLSSIENQLSDNEAKIREYQSKGTLGRFFSGLNLEKLTRQKSSLLVQKDKETQKISTYFQAVGTAKIKLQRFVDERKELEAQLQGENLERHKKIVEKTNSELKNLKEQRDLLLKQLEELANTLIKEAKIIATTLTKSYSSQVVLNREYDCIIVDEASMAPLPALWCAAGLAKQKVVVVGDFYQLPPIAKHKVLRRKEKSEEEIRKEEALVEKWLKKDIFEVSGIFSAIRSGVKPDWLEQLKVQYRMHPDIASVVNSLVYGRSGKQFELESAENTRNNGKERLSKPPLDNAHIGIYDTSKIGSLPSRTDSGSYYNLYQAFLAVSIAKQAVENGYKSIGIISPFRPQTNLIQKIVEDENLSKEIEADTVHRFQRGEKQIIIFDTTTAQPTKLTDDQSEGGDDEKLLNVAFSRAKEKCIVIADVQTIDKKHSLTSLLRKFIQYCQEKDFPIISSEDTLPKYSVSEKAEKWLKQINNINDLTGDFEKSHLFNETDFYQNFIKDLLNAKQEVIIDSPYITTERVRTFTPIFEHLINKGIKIFILTRQPKEHDSTMRYQATDEIKNFENMGITVLPFIGYVHRKLAVIDRSILWEGSLNILSQRDSHEVMRRFEGKETSQQMMTFLKLDKNLGKIGENKLQRCEFCRGSGAWYWTDKSIYGGLWTFCLVGGHKLGAEPKSKEEIIKIKKQVRTLRKAKKEMTSEGTPICPKHDLAMIKRKGPWGQFWGCPKYPVCKITEKMT</sequence>
<dbReference type="CDD" id="cd09126">
    <property type="entry name" value="PLDc_C_DEXD_like"/>
    <property type="match status" value="1"/>
</dbReference>
<dbReference type="Gene3D" id="3.40.50.300">
    <property type="entry name" value="P-loop containing nucleotide triphosphate hydrolases"/>
    <property type="match status" value="3"/>
</dbReference>
<dbReference type="Pfam" id="PF13087">
    <property type="entry name" value="AAA_12"/>
    <property type="match status" value="1"/>
</dbReference>
<dbReference type="SUPFAM" id="SSF56024">
    <property type="entry name" value="Phospholipase D/nuclease"/>
    <property type="match status" value="1"/>
</dbReference>
<dbReference type="SUPFAM" id="SSF52540">
    <property type="entry name" value="P-loop containing nucleoside triphosphate hydrolases"/>
    <property type="match status" value="1"/>
</dbReference>
<keyword evidence="1" id="KW-0175">Coiled coil</keyword>
<dbReference type="PROSITE" id="PS50035">
    <property type="entry name" value="PLD"/>
    <property type="match status" value="1"/>
</dbReference>
<dbReference type="GO" id="GO:0006793">
    <property type="term" value="P:phosphorus metabolic process"/>
    <property type="evidence" value="ECO:0007669"/>
    <property type="project" value="UniProtKB-ARBA"/>
</dbReference>
<feature type="coiled-coil region" evidence="1">
    <location>
        <begin position="507"/>
        <end position="534"/>
    </location>
</feature>
<dbReference type="GO" id="GO:0004386">
    <property type="term" value="F:helicase activity"/>
    <property type="evidence" value="ECO:0007669"/>
    <property type="project" value="InterPro"/>
</dbReference>